<evidence type="ECO:0000259" key="2">
    <source>
        <dbReference type="Pfam" id="PF24351"/>
    </source>
</evidence>
<protein>
    <recommendedName>
        <fullName evidence="2">DUF7511 domain-containing protein</fullName>
    </recommendedName>
</protein>
<dbReference type="RefSeq" id="WP_049990161.1">
    <property type="nucleotide sequence ID" value="NZ_FOIS01000002.1"/>
</dbReference>
<accession>A0A1I0NQ25</accession>
<feature type="region of interest" description="Disordered" evidence="1">
    <location>
        <begin position="12"/>
        <end position="38"/>
    </location>
</feature>
<feature type="domain" description="DUF7511" evidence="2">
    <location>
        <begin position="44"/>
        <end position="88"/>
    </location>
</feature>
<dbReference type="eggNOG" id="arCOG06278">
    <property type="taxonomic scope" value="Archaea"/>
</dbReference>
<evidence type="ECO:0000313" key="4">
    <source>
        <dbReference type="Proteomes" id="UP000183275"/>
    </source>
</evidence>
<keyword evidence="4" id="KW-1185">Reference proteome</keyword>
<feature type="compositionally biased region" description="Acidic residues" evidence="1">
    <location>
        <begin position="27"/>
        <end position="37"/>
    </location>
</feature>
<evidence type="ECO:0000256" key="1">
    <source>
        <dbReference type="SAM" id="MobiDB-lite"/>
    </source>
</evidence>
<dbReference type="Pfam" id="PF24351">
    <property type="entry name" value="DUF7511"/>
    <property type="match status" value="1"/>
</dbReference>
<name>A0A1I0NQ25_9EURY</name>
<evidence type="ECO:0000313" key="3">
    <source>
        <dbReference type="EMBL" id="SEW03521.1"/>
    </source>
</evidence>
<proteinExistence type="predicted"/>
<dbReference type="InterPro" id="IPR055933">
    <property type="entry name" value="DUF7511"/>
</dbReference>
<reference evidence="4" key="1">
    <citation type="submission" date="2016-10" db="EMBL/GenBank/DDBJ databases">
        <authorList>
            <person name="Varghese N."/>
        </authorList>
    </citation>
    <scope>NUCLEOTIDE SEQUENCE [LARGE SCALE GENOMIC DNA]</scope>
    <source>
        <strain evidence="4">CGMCC 1.12284</strain>
    </source>
</reference>
<organism evidence="3 4">
    <name type="scientific">Natrinema salifodinae</name>
    <dbReference type="NCBI Taxonomy" id="1202768"/>
    <lineage>
        <taxon>Archaea</taxon>
        <taxon>Methanobacteriati</taxon>
        <taxon>Methanobacteriota</taxon>
        <taxon>Stenosarchaea group</taxon>
        <taxon>Halobacteria</taxon>
        <taxon>Halobacteriales</taxon>
        <taxon>Natrialbaceae</taxon>
        <taxon>Natrinema</taxon>
    </lineage>
</organism>
<dbReference type="OrthoDB" id="186853at2157"/>
<dbReference type="Proteomes" id="UP000183275">
    <property type="component" value="Unassembled WGS sequence"/>
</dbReference>
<gene>
    <name evidence="3" type="ORF">SAMN05216285_1986</name>
</gene>
<dbReference type="EMBL" id="FOIS01000002">
    <property type="protein sequence ID" value="SEW03521.1"/>
    <property type="molecule type" value="Genomic_DNA"/>
</dbReference>
<sequence>MATVLAWTIMDGSADGTDEGTAHEYESESATETDGSDPDAVLFDAIVVRYESGNDRCTLVPHDGSTTEKLNAWLTADLETVVDLDDAR</sequence>
<dbReference type="AlphaFoldDB" id="A0A1I0NQ25"/>